<dbReference type="RefSeq" id="WP_209666779.1">
    <property type="nucleotide sequence ID" value="NZ_JAGGMS010000001.1"/>
</dbReference>
<sequence>MAGPSPFVTPVVVHGGVAYLSGQLPRRDGTLASPGKVGAEVDLPTAREAAGLCAKALLRALEDTPGLRVERILKITGFVASAPDFTAQGAVLDGASEVLLQALGDNGRPARSAVGVAQLPHGACVEVELVAAVTAAESPGS</sequence>
<dbReference type="InterPro" id="IPR006175">
    <property type="entry name" value="YjgF/YER057c/UK114"/>
</dbReference>
<reference evidence="1 2" key="1">
    <citation type="submission" date="2021-03" db="EMBL/GenBank/DDBJ databases">
        <title>Sequencing the genomes of 1000 actinobacteria strains.</title>
        <authorList>
            <person name="Klenk H.-P."/>
        </authorList>
    </citation>
    <scope>NUCLEOTIDE SEQUENCE [LARGE SCALE GENOMIC DNA]</scope>
    <source>
        <strain evidence="1 2">DSM 45510</strain>
    </source>
</reference>
<dbReference type="Pfam" id="PF01042">
    <property type="entry name" value="Ribonuc_L-PSP"/>
    <property type="match status" value="1"/>
</dbReference>
<dbReference type="EMBL" id="JAGGMS010000001">
    <property type="protein sequence ID" value="MBP2183628.1"/>
    <property type="molecule type" value="Genomic_DNA"/>
</dbReference>
<keyword evidence="2" id="KW-1185">Reference proteome</keyword>
<dbReference type="InterPro" id="IPR035959">
    <property type="entry name" value="RutC-like_sf"/>
</dbReference>
<dbReference type="Gene3D" id="3.30.1330.40">
    <property type="entry name" value="RutC-like"/>
    <property type="match status" value="1"/>
</dbReference>
<organism evidence="1 2">
    <name type="scientific">Amycolatopsis magusensis</name>
    <dbReference type="NCBI Taxonomy" id="882444"/>
    <lineage>
        <taxon>Bacteria</taxon>
        <taxon>Bacillati</taxon>
        <taxon>Actinomycetota</taxon>
        <taxon>Actinomycetes</taxon>
        <taxon>Pseudonocardiales</taxon>
        <taxon>Pseudonocardiaceae</taxon>
        <taxon>Amycolatopsis</taxon>
    </lineage>
</organism>
<gene>
    <name evidence="1" type="ORF">JOM49_005154</name>
</gene>
<dbReference type="PANTHER" id="PTHR43760:SF1">
    <property type="entry name" value="ENDORIBONUCLEASE L-PSP_CHORISMATE MUTASE-LIKE DOMAIN-CONTAINING PROTEIN"/>
    <property type="match status" value="1"/>
</dbReference>
<comment type="caution">
    <text evidence="1">The sequence shown here is derived from an EMBL/GenBank/DDBJ whole genome shotgun (WGS) entry which is preliminary data.</text>
</comment>
<dbReference type="InterPro" id="IPR013813">
    <property type="entry name" value="Endoribo_LPSP/chorism_mut-like"/>
</dbReference>
<dbReference type="SUPFAM" id="SSF55298">
    <property type="entry name" value="YjgF-like"/>
    <property type="match status" value="1"/>
</dbReference>
<name>A0ABS4PWF3_9PSEU</name>
<dbReference type="Proteomes" id="UP000741013">
    <property type="component" value="Unassembled WGS sequence"/>
</dbReference>
<dbReference type="PANTHER" id="PTHR43760">
    <property type="entry name" value="ENDORIBONUCLEASE-RELATED"/>
    <property type="match status" value="1"/>
</dbReference>
<dbReference type="CDD" id="cd02199">
    <property type="entry name" value="YjgF_YER057c_UK114_like_1"/>
    <property type="match status" value="1"/>
</dbReference>
<evidence type="ECO:0000313" key="2">
    <source>
        <dbReference type="Proteomes" id="UP000741013"/>
    </source>
</evidence>
<proteinExistence type="predicted"/>
<evidence type="ECO:0000313" key="1">
    <source>
        <dbReference type="EMBL" id="MBP2183628.1"/>
    </source>
</evidence>
<accession>A0ABS4PWF3</accession>
<protein>
    <submittedName>
        <fullName evidence="1">Enamine deaminase RidA (YjgF/YER057c/UK114 family)</fullName>
    </submittedName>
</protein>